<dbReference type="RefSeq" id="WP_052113414.1">
    <property type="nucleotide sequence ID" value="NZ_BJYK01000004.1"/>
</dbReference>
<evidence type="ECO:0000313" key="4">
    <source>
        <dbReference type="EMBL" id="GEN79883.1"/>
    </source>
</evidence>
<proteinExistence type="predicted"/>
<evidence type="ECO:0008006" key="6">
    <source>
        <dbReference type="Google" id="ProtNLM"/>
    </source>
</evidence>
<dbReference type="InterPro" id="IPR001932">
    <property type="entry name" value="PPM-type_phosphatase-like_dom"/>
</dbReference>
<evidence type="ECO:0000259" key="2">
    <source>
        <dbReference type="SMART" id="SM00065"/>
    </source>
</evidence>
<reference evidence="4 5" key="1">
    <citation type="submission" date="2019-07" db="EMBL/GenBank/DDBJ databases">
        <title>Whole genome shotgun sequence of Actinotalea fermentans NBRC 105374.</title>
        <authorList>
            <person name="Hosoyama A."/>
            <person name="Uohara A."/>
            <person name="Ohji S."/>
            <person name="Ichikawa N."/>
        </authorList>
    </citation>
    <scope>NUCLEOTIDE SEQUENCE [LARGE SCALE GENOMIC DNA]</scope>
    <source>
        <strain evidence="4 5">NBRC 105374</strain>
    </source>
</reference>
<dbReference type="AlphaFoldDB" id="A0A511YXF4"/>
<dbReference type="OrthoDB" id="319881at2"/>
<dbReference type="SUPFAM" id="SSF55781">
    <property type="entry name" value="GAF domain-like"/>
    <property type="match status" value="1"/>
</dbReference>
<dbReference type="InterPro" id="IPR036457">
    <property type="entry name" value="PPM-type-like_dom_sf"/>
</dbReference>
<dbReference type="Gene3D" id="3.30.450.40">
    <property type="match status" value="1"/>
</dbReference>
<feature type="domain" description="GAF" evidence="2">
    <location>
        <begin position="8"/>
        <end position="173"/>
    </location>
</feature>
<feature type="domain" description="PPM-type phosphatase" evidence="3">
    <location>
        <begin position="203"/>
        <end position="415"/>
    </location>
</feature>
<dbReference type="Proteomes" id="UP000321484">
    <property type="component" value="Unassembled WGS sequence"/>
</dbReference>
<name>A0A511YXF4_9CELL</name>
<dbReference type="SMART" id="SM00331">
    <property type="entry name" value="PP2C_SIG"/>
    <property type="match status" value="1"/>
</dbReference>
<sequence>MDGAPAADIADAMASVARALQAEDDPQHTLQRMVDLSVTTVAGCEYAAVSLFTPAGIYTPAASDAIALQLDQIQYDTDQGPCLSAIRDRDMYVTGDLRAEHRWTTFAARATTESGIRSMLSLRLFVEGDTLGALNMYSRQPDAFDQSSVAVGRLFVAHAAIALSAATEHARSENRADRFQAQAGIAVVLQRSMLTTLPDLAPFAAVARYVPAAAEAEVGGDWYDALVLPSGDILLVVGDITGHDVSAATGMAQVRSTLRALAVNHDEAPADLLTRLDETLGRLGQDLIGTCLVVRLSHRDGQWWARVATAGHPAPLLIDGDGAAYVPMPYDILLGIARSAARTTTEVAFRPGSTLLLYTDGLVEHRNRGIADGMAALRDMAAELGTGDLDALCDTLVRRLAPHPTDDVCLLAVQLAGAAP</sequence>
<keyword evidence="1" id="KW-0378">Hydrolase</keyword>
<keyword evidence="5" id="KW-1185">Reference proteome</keyword>
<dbReference type="Pfam" id="PF07228">
    <property type="entry name" value="SpoIIE"/>
    <property type="match status" value="1"/>
</dbReference>
<dbReference type="InterPro" id="IPR052016">
    <property type="entry name" value="Bact_Sigma-Reg"/>
</dbReference>
<dbReference type="PANTHER" id="PTHR43156:SF2">
    <property type="entry name" value="STAGE II SPORULATION PROTEIN E"/>
    <property type="match status" value="1"/>
</dbReference>
<dbReference type="Pfam" id="PF13185">
    <property type="entry name" value="GAF_2"/>
    <property type="match status" value="1"/>
</dbReference>
<dbReference type="Gene3D" id="3.60.40.10">
    <property type="entry name" value="PPM-type phosphatase domain"/>
    <property type="match status" value="1"/>
</dbReference>
<evidence type="ECO:0000256" key="1">
    <source>
        <dbReference type="ARBA" id="ARBA00022801"/>
    </source>
</evidence>
<dbReference type="SUPFAM" id="SSF81606">
    <property type="entry name" value="PP2C-like"/>
    <property type="match status" value="1"/>
</dbReference>
<dbReference type="GO" id="GO:0016791">
    <property type="term" value="F:phosphatase activity"/>
    <property type="evidence" value="ECO:0007669"/>
    <property type="project" value="TreeGrafter"/>
</dbReference>
<dbReference type="SMART" id="SM00065">
    <property type="entry name" value="GAF"/>
    <property type="match status" value="1"/>
</dbReference>
<dbReference type="InterPro" id="IPR003018">
    <property type="entry name" value="GAF"/>
</dbReference>
<accession>A0A511YXF4</accession>
<dbReference type="InterPro" id="IPR029016">
    <property type="entry name" value="GAF-like_dom_sf"/>
</dbReference>
<evidence type="ECO:0000259" key="3">
    <source>
        <dbReference type="SMART" id="SM00331"/>
    </source>
</evidence>
<protein>
    <recommendedName>
        <fullName evidence="6">PPM-type phosphatase domain-containing protein</fullName>
    </recommendedName>
</protein>
<organism evidence="4 5">
    <name type="scientific">Actinotalea fermentans</name>
    <dbReference type="NCBI Taxonomy" id="43671"/>
    <lineage>
        <taxon>Bacteria</taxon>
        <taxon>Bacillati</taxon>
        <taxon>Actinomycetota</taxon>
        <taxon>Actinomycetes</taxon>
        <taxon>Micrococcales</taxon>
        <taxon>Cellulomonadaceae</taxon>
        <taxon>Actinotalea</taxon>
    </lineage>
</organism>
<evidence type="ECO:0000313" key="5">
    <source>
        <dbReference type="Proteomes" id="UP000321484"/>
    </source>
</evidence>
<gene>
    <name evidence="4" type="ORF">AFE02nite_16170</name>
</gene>
<dbReference type="EMBL" id="BJYK01000004">
    <property type="protein sequence ID" value="GEN79883.1"/>
    <property type="molecule type" value="Genomic_DNA"/>
</dbReference>
<comment type="caution">
    <text evidence="4">The sequence shown here is derived from an EMBL/GenBank/DDBJ whole genome shotgun (WGS) entry which is preliminary data.</text>
</comment>
<dbReference type="PANTHER" id="PTHR43156">
    <property type="entry name" value="STAGE II SPORULATION PROTEIN E-RELATED"/>
    <property type="match status" value="1"/>
</dbReference>